<dbReference type="EMBL" id="JACHMV010000001">
    <property type="protein sequence ID" value="MBB4772171.1"/>
    <property type="molecule type" value="Genomic_DNA"/>
</dbReference>
<evidence type="ECO:0000313" key="3">
    <source>
        <dbReference type="EMBL" id="MBB4772171.1"/>
    </source>
</evidence>
<dbReference type="Proteomes" id="UP001501427">
    <property type="component" value="Unassembled WGS sequence"/>
</dbReference>
<name>A0A7W7I865_9ACTN</name>
<dbReference type="Proteomes" id="UP000549343">
    <property type="component" value="Unassembled WGS sequence"/>
</dbReference>
<dbReference type="RefSeq" id="WP_184879367.1">
    <property type="nucleotide sequence ID" value="NZ_BAAAHD010000067.1"/>
</dbReference>
<dbReference type="EMBL" id="BAAAHD010000067">
    <property type="protein sequence ID" value="GAA0589654.1"/>
    <property type="molecule type" value="Genomic_DNA"/>
</dbReference>
<keyword evidence="5" id="KW-1185">Reference proteome</keyword>
<reference evidence="5" key="2">
    <citation type="journal article" date="2019" name="Int. J. Syst. Evol. Microbiol.">
        <title>The Global Catalogue of Microorganisms (GCM) 10K type strain sequencing project: providing services to taxonomists for standard genome sequencing and annotation.</title>
        <authorList>
            <consortium name="The Broad Institute Genomics Platform"/>
            <consortium name="The Broad Institute Genome Sequencing Center for Infectious Disease"/>
            <person name="Wu L."/>
            <person name="Ma J."/>
        </authorList>
    </citation>
    <scope>NUCLEOTIDE SEQUENCE [LARGE SCALE GENOMIC DNA]</scope>
    <source>
        <strain evidence="5">JCM 10667</strain>
    </source>
</reference>
<evidence type="ECO:0000313" key="4">
    <source>
        <dbReference type="Proteomes" id="UP000549343"/>
    </source>
</evidence>
<gene>
    <name evidence="3" type="ORF">F4557_000589</name>
    <name evidence="2" type="ORF">GCM10009546_60150</name>
</gene>
<comment type="caution">
    <text evidence="3">The sequence shown here is derived from an EMBL/GenBank/DDBJ whole genome shotgun (WGS) entry which is preliminary data.</text>
</comment>
<reference evidence="2" key="1">
    <citation type="journal article" date="2014" name="Int. J. Syst. Evol. Microbiol.">
        <title>Complete genome of a new Firmicutes species belonging to the dominant human colonic microbiota ('Ruminococcus bicirculans') reveals two chromosomes and a selective capacity to utilize plant glucans.</title>
        <authorList>
            <consortium name="NISC Comparative Sequencing Program"/>
            <person name="Wegmann U."/>
            <person name="Louis P."/>
            <person name="Goesmann A."/>
            <person name="Henrissat B."/>
            <person name="Duncan S.H."/>
            <person name="Flint H.J."/>
        </authorList>
    </citation>
    <scope>NUCLEOTIDE SEQUENCE</scope>
    <source>
        <strain evidence="2">JCM 10667</strain>
    </source>
</reference>
<protein>
    <submittedName>
        <fullName evidence="3">DNA relaxase NicK</fullName>
    </submittedName>
</protein>
<sequence length="61" mass="6623">MDVSTAVWKKASRSNESGDACIELASNGEMVAVRDSKDADGPTLLIGHREFRQFANVLKSL</sequence>
<evidence type="ECO:0000259" key="1">
    <source>
        <dbReference type="Pfam" id="PF04149"/>
    </source>
</evidence>
<dbReference type="Pfam" id="PF04149">
    <property type="entry name" value="DUF397"/>
    <property type="match status" value="1"/>
</dbReference>
<accession>A0A7W7I865</accession>
<dbReference type="AlphaFoldDB" id="A0A7W7I865"/>
<reference evidence="2" key="4">
    <citation type="submission" date="2023-12" db="EMBL/GenBank/DDBJ databases">
        <authorList>
            <person name="Sun Q."/>
            <person name="Inoue M."/>
        </authorList>
    </citation>
    <scope>NUCLEOTIDE SEQUENCE</scope>
    <source>
        <strain evidence="2">JCM 10667</strain>
    </source>
</reference>
<reference evidence="3 4" key="3">
    <citation type="submission" date="2020-08" db="EMBL/GenBank/DDBJ databases">
        <title>Sequencing the genomes of 1000 actinobacteria strains.</title>
        <authorList>
            <person name="Klenk H.-P."/>
        </authorList>
    </citation>
    <scope>NUCLEOTIDE SEQUENCE [LARGE SCALE GENOMIC DNA]</scope>
    <source>
        <strain evidence="3 4">DSM 44772</strain>
    </source>
</reference>
<proteinExistence type="predicted"/>
<evidence type="ECO:0000313" key="2">
    <source>
        <dbReference type="EMBL" id="GAA0589654.1"/>
    </source>
</evidence>
<dbReference type="InterPro" id="IPR007278">
    <property type="entry name" value="DUF397"/>
</dbReference>
<feature type="domain" description="DUF397" evidence="1">
    <location>
        <begin position="6"/>
        <end position="56"/>
    </location>
</feature>
<evidence type="ECO:0000313" key="5">
    <source>
        <dbReference type="Proteomes" id="UP001501427"/>
    </source>
</evidence>
<organism evidence="3 4">
    <name type="scientific">Actinomadura livida</name>
    <dbReference type="NCBI Taxonomy" id="79909"/>
    <lineage>
        <taxon>Bacteria</taxon>
        <taxon>Bacillati</taxon>
        <taxon>Actinomycetota</taxon>
        <taxon>Actinomycetes</taxon>
        <taxon>Streptosporangiales</taxon>
        <taxon>Thermomonosporaceae</taxon>
        <taxon>Actinomadura</taxon>
    </lineage>
</organism>